<accession>A0A368XP17</accession>
<dbReference type="GO" id="GO:0043138">
    <property type="term" value="F:3'-5' DNA helicase activity"/>
    <property type="evidence" value="ECO:0007669"/>
    <property type="project" value="UniProtKB-UniRule"/>
</dbReference>
<evidence type="ECO:0000259" key="16">
    <source>
        <dbReference type="PROSITE" id="PS51217"/>
    </source>
</evidence>
<dbReference type="GO" id="GO:0005829">
    <property type="term" value="C:cytosol"/>
    <property type="evidence" value="ECO:0007669"/>
    <property type="project" value="TreeGrafter"/>
</dbReference>
<dbReference type="PROSITE" id="PS51198">
    <property type="entry name" value="UVRD_HELICASE_ATP_BIND"/>
    <property type="match status" value="1"/>
</dbReference>
<dbReference type="GO" id="GO:0005524">
    <property type="term" value="F:ATP binding"/>
    <property type="evidence" value="ECO:0007669"/>
    <property type="project" value="UniProtKB-UniRule"/>
</dbReference>
<comment type="caution">
    <text evidence="17">The sequence shown here is derived from an EMBL/GenBank/DDBJ whole genome shotgun (WGS) entry which is preliminary data.</text>
</comment>
<comment type="function">
    <text evidence="13">The heterodimer acts as both an ATP-dependent DNA helicase and an ATP-dependent, dual-direction single-stranded exonuclease. Recognizes the chi site generating a DNA molecule suitable for the initiation of homologous recombination. The AddA nuclease domain is required for chi fragment generation; this subunit has the helicase and 3' -&gt; 5' nuclease activities.</text>
</comment>
<evidence type="ECO:0000256" key="4">
    <source>
        <dbReference type="ARBA" id="ARBA00022801"/>
    </source>
</evidence>
<dbReference type="EMBL" id="QPJJ01000007">
    <property type="protein sequence ID" value="RCW69703.1"/>
    <property type="molecule type" value="Genomic_DNA"/>
</dbReference>
<dbReference type="SUPFAM" id="SSF52540">
    <property type="entry name" value="P-loop containing nucleoside triphosphate hydrolases"/>
    <property type="match status" value="1"/>
</dbReference>
<dbReference type="GO" id="GO:0008408">
    <property type="term" value="F:3'-5' exonuclease activity"/>
    <property type="evidence" value="ECO:0007669"/>
    <property type="project" value="UniProtKB-UniRule"/>
</dbReference>
<comment type="similarity">
    <text evidence="13">Belongs to the helicase family. AddA subfamily.</text>
</comment>
<dbReference type="Proteomes" id="UP000252585">
    <property type="component" value="Unassembled WGS sequence"/>
</dbReference>
<evidence type="ECO:0000256" key="7">
    <source>
        <dbReference type="ARBA" id="ARBA00022840"/>
    </source>
</evidence>
<comment type="catalytic activity">
    <reaction evidence="12 13">
        <text>ATP + H2O = ADP + phosphate + H(+)</text>
        <dbReference type="Rhea" id="RHEA:13065"/>
        <dbReference type="ChEBI" id="CHEBI:15377"/>
        <dbReference type="ChEBI" id="CHEBI:15378"/>
        <dbReference type="ChEBI" id="CHEBI:30616"/>
        <dbReference type="ChEBI" id="CHEBI:43474"/>
        <dbReference type="ChEBI" id="CHEBI:456216"/>
        <dbReference type="EC" id="5.6.2.4"/>
    </reaction>
</comment>
<evidence type="ECO:0000256" key="12">
    <source>
        <dbReference type="ARBA" id="ARBA00048988"/>
    </source>
</evidence>
<feature type="binding site" evidence="14">
    <location>
        <begin position="23"/>
        <end position="30"/>
    </location>
    <ligand>
        <name>ATP</name>
        <dbReference type="ChEBI" id="CHEBI:30616"/>
    </ligand>
</feature>
<evidence type="ECO:0000256" key="11">
    <source>
        <dbReference type="ARBA" id="ARBA00034617"/>
    </source>
</evidence>
<protein>
    <recommendedName>
        <fullName evidence="13">ATP-dependent helicase/nuclease subunit A</fullName>
        <ecNumber evidence="13">3.1.-.-</ecNumber>
        <ecNumber evidence="13">5.6.2.4</ecNumber>
    </recommendedName>
    <alternativeName>
        <fullName evidence="13">ATP-dependent helicase/nuclease AddA</fullName>
    </alternativeName>
    <alternativeName>
        <fullName evidence="13">DNA 3'-5' helicase AddA</fullName>
    </alternativeName>
</protein>
<keyword evidence="3 13" id="KW-0227">DNA damage</keyword>
<dbReference type="InterPro" id="IPR014152">
    <property type="entry name" value="AddA"/>
</dbReference>
<dbReference type="InterPro" id="IPR038726">
    <property type="entry name" value="PDDEXK_AddAB-type"/>
</dbReference>
<dbReference type="SUPFAM" id="SSF52980">
    <property type="entry name" value="Restriction endonuclease-like"/>
    <property type="match status" value="1"/>
</dbReference>
<dbReference type="GO" id="GO:0016887">
    <property type="term" value="F:ATP hydrolysis activity"/>
    <property type="evidence" value="ECO:0007669"/>
    <property type="project" value="RHEA"/>
</dbReference>
<evidence type="ECO:0000313" key="18">
    <source>
        <dbReference type="Proteomes" id="UP000252585"/>
    </source>
</evidence>
<dbReference type="InterPro" id="IPR011604">
    <property type="entry name" value="PDDEXK-like_dom_sf"/>
</dbReference>
<evidence type="ECO:0000256" key="8">
    <source>
        <dbReference type="ARBA" id="ARBA00023125"/>
    </source>
</evidence>
<evidence type="ECO:0000256" key="5">
    <source>
        <dbReference type="ARBA" id="ARBA00022806"/>
    </source>
</evidence>
<keyword evidence="7 13" id="KW-0067">ATP-binding</keyword>
<dbReference type="PANTHER" id="PTHR11070">
    <property type="entry name" value="UVRD / RECB / PCRA DNA HELICASE FAMILY MEMBER"/>
    <property type="match status" value="1"/>
</dbReference>
<comment type="subunit">
    <text evidence="13">Heterodimer of AddA and AddB/RexB.</text>
</comment>
<sequence>MPQWTDEQQDAIYTAGKNILVAAAAGSGKTAVLVERIIQKLLNKENQIDIDSLLVVTFTNAAAQEMRNRVGEALAQALEKDPTSLHLKKQLSLLQHAQISTLHAFCMELVRKNAYNIDIDPNFRIADDVEGDMIRQEVLEDLFEAWYGSEEAEQAAFFDVVDRFSNDRSDLEVEALVLQLYEFAMKHPWPEAWLDNMADMYDVKEDVDEDQLPWLVLLKEEVKRQLDAMEAQTLQALEITKESDGPYTYAEALDEDLRMIQDAKGSLALSWEHARQVFSAEKFKTLSRKKMDCDKAKQDQVKALRDQVKKKWNKLSSEWFTRALAAHLGDMHKLYPTVKHLIGMVKAFKEGYRQAKKEKGLVDFSDLEHFALDLLRHEEASVEAMKPSNLALNLQQKYNEILVDEYQDTNLVQESIITLVSNQKNNGNIFMVGDVKQSIYRFRHAEPSLFIEKYNRFKKPDDPGYRIDLARNFRSREEVLSGANFIFRQLLDEEVGEVSYNEDAELIYGNREYDDVPLANPEAELMIIDQAEKEEDTTQTEDENTEDIDKAQIEARAYAKKIKEWIGDGEQEPLQVVDKQTGNQRNINYRDVVILMRSMTWAPTIMDEFKKQGIPVYAELAAGYLQAIEIRVMVSLLKVIDNPRQDIPLASVLRSPILDINEDDLAQIRLAKKRASYYEALVTYVKEAEDSPLQSRLATFLQQLKEWRKQARQGALSELIWNIFRGTGYYDFVGGIPGGRQRQANLRALYDRARSYESTSFRGLFRFLRFIERMEEKGDDLGAAKALGEQEDVVRIMTIHKSKGLEFPAVIVGAMGKQFNQQDLREKYLLHKELGFSSKYIDPEKRIMYPTLAYHALKTAMQREMWAEEMRVLYVALTRAKEKLVMVGTVSDLDKKIEKWEMIKNHTEWTLPSHFRLDAKTYLDWVGASLIRHKSASVLSSEKPPSNAEAVYLDNSKWKVTRIASNIFMNMVDEKLEKNEKLTNAIQNWSPLNIEPDPEKEKVVEKLNETYAYQASVNYRAKQSVTEIKRQNEIRDSNSDAKLIEPNRVPITRRPRFMQEEKKLTAVEIGTAMHTVMQHLPFDRQWAKNDLKEFIARLVEKEMLTEAEAETVDQEAILALFQTEIGQRLLEVEEVHREVPFTMTLSAKEIYNDDAIDKDERVFIQGVIDCLIPDEKGWILLDYKTDTITGEVTAEKINTLKKRYETQLNLYAKALESIWKQPITAKYLYFFDKSLLIQL</sequence>
<dbReference type="FunFam" id="3.40.50.300:FF:001236">
    <property type="entry name" value="ATP-dependent helicase/nuclease subunit A"/>
    <property type="match status" value="1"/>
</dbReference>
<evidence type="ECO:0000256" key="2">
    <source>
        <dbReference type="ARBA" id="ARBA00022741"/>
    </source>
</evidence>
<keyword evidence="8 13" id="KW-0238">DNA-binding</keyword>
<evidence type="ECO:0000256" key="14">
    <source>
        <dbReference type="PROSITE-ProRule" id="PRU00560"/>
    </source>
</evidence>
<dbReference type="Pfam" id="PF12705">
    <property type="entry name" value="PDDEXK_1"/>
    <property type="match status" value="1"/>
</dbReference>
<keyword evidence="5 13" id="KW-0347">Helicase</keyword>
<dbReference type="GO" id="GO:0003690">
    <property type="term" value="F:double-stranded DNA binding"/>
    <property type="evidence" value="ECO:0007669"/>
    <property type="project" value="UniProtKB-UniRule"/>
</dbReference>
<dbReference type="Pfam" id="PF00580">
    <property type="entry name" value="UvrD-helicase"/>
    <property type="match status" value="1"/>
</dbReference>
<evidence type="ECO:0000256" key="10">
    <source>
        <dbReference type="ARBA" id="ARBA00023235"/>
    </source>
</evidence>
<proteinExistence type="inferred from homology"/>
<keyword evidence="10 13" id="KW-0413">Isomerase</keyword>
<keyword evidence="1 13" id="KW-0540">Nuclease</keyword>
<evidence type="ECO:0000313" key="17">
    <source>
        <dbReference type="EMBL" id="RCW69703.1"/>
    </source>
</evidence>
<keyword evidence="4 13" id="KW-0378">Hydrolase</keyword>
<comment type="catalytic activity">
    <reaction evidence="11 13">
        <text>Couples ATP hydrolysis with the unwinding of duplex DNA by translocating in the 3'-5' direction.</text>
        <dbReference type="EC" id="5.6.2.4"/>
    </reaction>
</comment>
<evidence type="ECO:0000256" key="9">
    <source>
        <dbReference type="ARBA" id="ARBA00023204"/>
    </source>
</evidence>
<keyword evidence="2 13" id="KW-0547">Nucleotide-binding</keyword>
<dbReference type="PROSITE" id="PS51217">
    <property type="entry name" value="UVRD_HELICASE_CTER"/>
    <property type="match status" value="1"/>
</dbReference>
<dbReference type="NCBIfam" id="TIGR02785">
    <property type="entry name" value="addA_Gpos"/>
    <property type="match status" value="1"/>
</dbReference>
<dbReference type="RefSeq" id="WP_114352925.1">
    <property type="nucleotide sequence ID" value="NZ_QPJJ01000007.1"/>
</dbReference>
<dbReference type="InterPro" id="IPR000212">
    <property type="entry name" value="DNA_helicase_UvrD/REP"/>
</dbReference>
<comment type="cofactor">
    <cofactor evidence="13">
        <name>Mg(2+)</name>
        <dbReference type="ChEBI" id="CHEBI:18420"/>
    </cofactor>
</comment>
<dbReference type="GO" id="GO:0000724">
    <property type="term" value="P:double-strand break repair via homologous recombination"/>
    <property type="evidence" value="ECO:0007669"/>
    <property type="project" value="UniProtKB-UniRule"/>
</dbReference>
<dbReference type="GO" id="GO:0033202">
    <property type="term" value="C:DNA helicase complex"/>
    <property type="evidence" value="ECO:0007669"/>
    <property type="project" value="TreeGrafter"/>
</dbReference>
<dbReference type="InterPro" id="IPR014016">
    <property type="entry name" value="UvrD-like_ATP-bd"/>
</dbReference>
<keyword evidence="9 13" id="KW-0234">DNA repair</keyword>
<dbReference type="OrthoDB" id="9810135at2"/>
<organism evidence="17 18">
    <name type="scientific">Saliterribacillus persicus</name>
    <dbReference type="NCBI Taxonomy" id="930114"/>
    <lineage>
        <taxon>Bacteria</taxon>
        <taxon>Bacillati</taxon>
        <taxon>Bacillota</taxon>
        <taxon>Bacilli</taxon>
        <taxon>Bacillales</taxon>
        <taxon>Bacillaceae</taxon>
        <taxon>Saliterribacillus</taxon>
    </lineage>
</organism>
<keyword evidence="6 13" id="KW-0269">Exonuclease</keyword>
<evidence type="ECO:0000256" key="13">
    <source>
        <dbReference type="HAMAP-Rule" id="MF_01451"/>
    </source>
</evidence>
<feature type="domain" description="UvrD-like helicase ATP-binding" evidence="15">
    <location>
        <begin position="2"/>
        <end position="476"/>
    </location>
</feature>
<keyword evidence="18" id="KW-1185">Reference proteome</keyword>
<dbReference type="EC" id="3.1.-.-" evidence="13"/>
<dbReference type="InterPro" id="IPR011335">
    <property type="entry name" value="Restrct_endonuc-II-like"/>
</dbReference>
<dbReference type="Gene3D" id="3.40.50.300">
    <property type="entry name" value="P-loop containing nucleotide triphosphate hydrolases"/>
    <property type="match status" value="4"/>
</dbReference>
<dbReference type="Pfam" id="PF13361">
    <property type="entry name" value="UvrD_C"/>
    <property type="match status" value="1"/>
</dbReference>
<dbReference type="HAMAP" id="MF_01451">
    <property type="entry name" value="AddA"/>
    <property type="match status" value="1"/>
</dbReference>
<dbReference type="EC" id="5.6.2.4" evidence="13"/>
<feature type="domain" description="UvrD-like helicase C-terminal" evidence="16">
    <location>
        <begin position="497"/>
        <end position="804"/>
    </location>
</feature>
<gene>
    <name evidence="13" type="primary">addA</name>
    <name evidence="17" type="ORF">DFR57_10791</name>
</gene>
<name>A0A368XP17_9BACI</name>
<dbReference type="Gene3D" id="3.90.320.10">
    <property type="match status" value="1"/>
</dbReference>
<evidence type="ECO:0000256" key="1">
    <source>
        <dbReference type="ARBA" id="ARBA00022722"/>
    </source>
</evidence>
<dbReference type="InterPro" id="IPR014017">
    <property type="entry name" value="DNA_helicase_UvrD-like_C"/>
</dbReference>
<dbReference type="AlphaFoldDB" id="A0A368XP17"/>
<dbReference type="InterPro" id="IPR027417">
    <property type="entry name" value="P-loop_NTPase"/>
</dbReference>
<evidence type="ECO:0000256" key="3">
    <source>
        <dbReference type="ARBA" id="ARBA00022763"/>
    </source>
</evidence>
<evidence type="ECO:0000256" key="6">
    <source>
        <dbReference type="ARBA" id="ARBA00022839"/>
    </source>
</evidence>
<dbReference type="PANTHER" id="PTHR11070:SF48">
    <property type="entry name" value="ATP-DEPENDENT HELICASE_NUCLEASE SUBUNIT A"/>
    <property type="match status" value="1"/>
</dbReference>
<reference evidence="17 18" key="1">
    <citation type="submission" date="2018-07" db="EMBL/GenBank/DDBJ databases">
        <title>Genomic Encyclopedia of Type Strains, Phase IV (KMG-IV): sequencing the most valuable type-strain genomes for metagenomic binning, comparative biology and taxonomic classification.</title>
        <authorList>
            <person name="Goeker M."/>
        </authorList>
    </citation>
    <scope>NUCLEOTIDE SEQUENCE [LARGE SCALE GENOMIC DNA]</scope>
    <source>
        <strain evidence="17 18">DSM 27696</strain>
    </source>
</reference>
<evidence type="ECO:0000259" key="15">
    <source>
        <dbReference type="PROSITE" id="PS51198"/>
    </source>
</evidence>